<dbReference type="Pfam" id="PF00063">
    <property type="entry name" value="Myosin_head"/>
    <property type="match status" value="1"/>
</dbReference>
<protein>
    <recommendedName>
        <fullName evidence="4">non-specific serine/threonine protein kinase</fullName>
        <ecNumber evidence="4">2.7.11.1</ecNumber>
    </recommendedName>
</protein>
<dbReference type="GO" id="GO:0007601">
    <property type="term" value="P:visual perception"/>
    <property type="evidence" value="ECO:0007669"/>
    <property type="project" value="UniProtKB-KW"/>
</dbReference>
<evidence type="ECO:0000256" key="19">
    <source>
        <dbReference type="ARBA" id="ARBA00047899"/>
    </source>
</evidence>
<dbReference type="PROSITE" id="PS50011">
    <property type="entry name" value="PROTEIN_KINASE_DOM"/>
    <property type="match status" value="1"/>
</dbReference>
<keyword evidence="7" id="KW-0716">Sensory transduction</keyword>
<evidence type="ECO:0000256" key="21">
    <source>
        <dbReference type="PROSITE-ProRule" id="PRU00782"/>
    </source>
</evidence>
<keyword evidence="12 21" id="KW-0067">ATP-binding</keyword>
<dbReference type="EMBL" id="JAVRJZ010000004">
    <property type="protein sequence ID" value="KAK2723177.1"/>
    <property type="molecule type" value="Genomic_DNA"/>
</dbReference>
<dbReference type="Proteomes" id="UP001187531">
    <property type="component" value="Unassembled WGS sequence"/>
</dbReference>
<feature type="binding site" evidence="22">
    <location>
        <position position="51"/>
    </location>
    <ligand>
        <name>ATP</name>
        <dbReference type="ChEBI" id="CHEBI:30616"/>
    </ligand>
</feature>
<comment type="catalytic activity">
    <reaction evidence="20">
        <text>L-seryl-[protein] + ATP = O-phospho-L-seryl-[protein] + ADP + H(+)</text>
        <dbReference type="Rhea" id="RHEA:17989"/>
        <dbReference type="Rhea" id="RHEA-COMP:9863"/>
        <dbReference type="Rhea" id="RHEA-COMP:11604"/>
        <dbReference type="ChEBI" id="CHEBI:15378"/>
        <dbReference type="ChEBI" id="CHEBI:29999"/>
        <dbReference type="ChEBI" id="CHEBI:30616"/>
        <dbReference type="ChEBI" id="CHEBI:83421"/>
        <dbReference type="ChEBI" id="CHEBI:456216"/>
        <dbReference type="EC" id="2.7.11.1"/>
    </reaction>
</comment>
<comment type="catalytic activity">
    <reaction evidence="19">
        <text>L-threonyl-[protein] + ATP = O-phospho-L-threonyl-[protein] + ADP + H(+)</text>
        <dbReference type="Rhea" id="RHEA:46608"/>
        <dbReference type="Rhea" id="RHEA-COMP:11060"/>
        <dbReference type="Rhea" id="RHEA-COMP:11605"/>
        <dbReference type="ChEBI" id="CHEBI:15378"/>
        <dbReference type="ChEBI" id="CHEBI:30013"/>
        <dbReference type="ChEBI" id="CHEBI:30616"/>
        <dbReference type="ChEBI" id="CHEBI:61977"/>
        <dbReference type="ChEBI" id="CHEBI:456216"/>
        <dbReference type="EC" id="2.7.11.1"/>
    </reaction>
</comment>
<dbReference type="InterPro" id="IPR027417">
    <property type="entry name" value="P-loop_NTPase"/>
</dbReference>
<evidence type="ECO:0000256" key="3">
    <source>
        <dbReference type="ARBA" id="ARBA00006998"/>
    </source>
</evidence>
<dbReference type="Gene3D" id="3.40.850.10">
    <property type="entry name" value="Kinesin motor domain"/>
    <property type="match status" value="1"/>
</dbReference>
<dbReference type="Pfam" id="PF00612">
    <property type="entry name" value="IQ"/>
    <property type="match status" value="1"/>
</dbReference>
<keyword evidence="18" id="KW-0844">Vision</keyword>
<feature type="compositionally biased region" description="Polar residues" evidence="23">
    <location>
        <begin position="1439"/>
        <end position="1450"/>
    </location>
</feature>
<evidence type="ECO:0000313" key="26">
    <source>
        <dbReference type="EMBL" id="KAK2723177.1"/>
    </source>
</evidence>
<evidence type="ECO:0000256" key="6">
    <source>
        <dbReference type="ARBA" id="ARBA00022527"/>
    </source>
</evidence>
<feature type="domain" description="Protein kinase" evidence="24">
    <location>
        <begin position="22"/>
        <end position="289"/>
    </location>
</feature>
<evidence type="ECO:0000256" key="7">
    <source>
        <dbReference type="ARBA" id="ARBA00022606"/>
    </source>
</evidence>
<dbReference type="PROSITE" id="PS00107">
    <property type="entry name" value="PROTEIN_KINASE_ATP"/>
    <property type="match status" value="1"/>
</dbReference>
<dbReference type="GO" id="GO:0005737">
    <property type="term" value="C:cytoplasm"/>
    <property type="evidence" value="ECO:0007669"/>
    <property type="project" value="UniProtKB-ARBA"/>
</dbReference>
<dbReference type="Gene3D" id="1.10.510.10">
    <property type="entry name" value="Transferase(Phosphotransferase) domain 1"/>
    <property type="match status" value="1"/>
</dbReference>
<dbReference type="InterPro" id="IPR000719">
    <property type="entry name" value="Prot_kinase_dom"/>
</dbReference>
<keyword evidence="14 21" id="KW-0505">Motor protein</keyword>
<sequence length="1450" mass="165693">MSYLGLSQHIHFDDLPDPSGRFQLDGVIGEGTYGEVFKAFDLETGQKIAVKIMENIADNIEEIEEEYLVLRDLCLHPNIPSFIGLFLKKGGRRDEDQLWFCMELCSGGSVTDLVQALTSVGQCLTEEQIAYIIKETLEALVYLHQNHCMHRDVKGHNILLTENAEIKLIDFGVSSHLASTLGRKNTSVGTPYWMAPEVIACEQQLDYAYDVRCDIWSLGITAIELAEGDPPLAELHPMRALFQIPRNPPPQLKRPMEWSEEFNDFIEVCLKKDFEKRPFARALMEHPFTRQVPPNPDMIRGPLKQLVEAMRSGGASRREPEPTIRQGNLKQDRKAKLQPMYVDDLASLENLTNDIIVDHLQRRFSQGQIYTYIGDILIAVNPYAEMGIYTDAEAKLYRSRGKMDHPPHIFAVADTAYHTMLHLKMNQSIIVSGESGSGKTESANFLLRQLVYLGKAPNRTIEEKILQMNPLMEAFGNAATGINDNSSRFGKFLDITFTETGMISGAKVTVYLLEQSRIVRQAIGERNYHIFYYLYDGLQGKNKLKGYCLDSSRKTCHRYLSSPLGMVQSIEENQQKFNQIEHSFELLGFRSHEIGSIYQILAGIINLGDIQFKEYQSPNNTEAAEIVDQQKMINVANLLSVEVKDLIESLTSTSVVAKGETITRKNTVSEATCARDAMAKGLYSRLFDWIVHQINKHLALGRIIYGEPLAVGLLDIFGFENFETNSFEQLCINIANEQVQYFFNQHIFTWEQQEYMSEGIDVQMVQFSDNRPVLDMFLCKPLGILALIDEESRFPKATDFSLVDKFNQNVTNPCYVRSKAADLTFSIRHYAACVVYDANNFLPKNRNFLAQEVIQVLRQSSDEVVQFLFQCPLTKTGNLFAATPRNSPGGTLKKNSPKVKLMSATGSVQETRIYNTQGLASQTRAQQTVATYFRYSLMDLLQKMVGGMPHFVRCIKPNDKNVPKLFEKMKVLKQLEYAGVMETVKMRQNGFSSRPTFADFLKRYCFLAFDYHERVVANRESVVTLLERMKLDGWAVGKTKVFLKYYHVEYLSRLHDEHVRRIIRIQACVRRWLAKIRMDKQKSEPGVLSITTPIAEFPRDFPTGLSRDEAAVIIQKYYRGYAVRDKYGPELNRRLSIKKKRESINAESENKENSEKSMADVVKKGEDLKEFVQQVHERNREIHINLRNIRGSVREEDKTTPPSWYKRPNGFETVPQMIAHYEKQRRVKSKPVITISTYEEAYGKEPRSYRRKTQDKKISVDLEMREILLQGLKSQNRANKEREDKLISQWKGVVQAAESNAVVLEEIVARSSKKSPFNSQENSKHVNRSSVKLLQPQPINKIPLNADGFMKPVLRPIKQNFQPASDLQGLLRNQPPEFSGNSSMPYDFRARLRPTANPPTESLRKRRGFCGMEPREQEVNISSEGTTMSPSVKDEKQINGETNKTKIPNK</sequence>
<keyword evidence="15 21" id="KW-0009">Actin-binding</keyword>
<dbReference type="Gene3D" id="1.10.10.820">
    <property type="match status" value="1"/>
</dbReference>
<dbReference type="InterPro" id="IPR036961">
    <property type="entry name" value="Kinesin_motor_dom_sf"/>
</dbReference>
<comment type="similarity">
    <text evidence="21">Belongs to the TRAFAC class myosin-kinesin ATPase superfamily. Myosin family.</text>
</comment>
<dbReference type="GO" id="GO:0000146">
    <property type="term" value="F:microfilament motor activity"/>
    <property type="evidence" value="ECO:0007669"/>
    <property type="project" value="TreeGrafter"/>
</dbReference>
<dbReference type="InterPro" id="IPR011009">
    <property type="entry name" value="Kinase-like_dom_sf"/>
</dbReference>
<dbReference type="SMART" id="SM00220">
    <property type="entry name" value="S_TKc"/>
    <property type="match status" value="1"/>
</dbReference>
<dbReference type="InterPro" id="IPR008271">
    <property type="entry name" value="Ser/Thr_kinase_AS"/>
</dbReference>
<feature type="binding site" evidence="21">
    <location>
        <begin position="433"/>
        <end position="440"/>
    </location>
    <ligand>
        <name>ATP</name>
        <dbReference type="ChEBI" id="CHEBI:30616"/>
    </ligand>
</feature>
<dbReference type="GO" id="GO:0004674">
    <property type="term" value="F:protein serine/threonine kinase activity"/>
    <property type="evidence" value="ECO:0007669"/>
    <property type="project" value="UniProtKB-KW"/>
</dbReference>
<dbReference type="PROSITE" id="PS51456">
    <property type="entry name" value="MYOSIN_MOTOR"/>
    <property type="match status" value="1"/>
</dbReference>
<dbReference type="Gene3D" id="1.20.120.720">
    <property type="entry name" value="Myosin VI head, motor domain, U50 subdomain"/>
    <property type="match status" value="1"/>
</dbReference>
<evidence type="ECO:0000256" key="18">
    <source>
        <dbReference type="ARBA" id="ARBA00023305"/>
    </source>
</evidence>
<evidence type="ECO:0000259" key="25">
    <source>
        <dbReference type="PROSITE" id="PS51456"/>
    </source>
</evidence>
<evidence type="ECO:0000256" key="17">
    <source>
        <dbReference type="ARBA" id="ARBA00023273"/>
    </source>
</evidence>
<dbReference type="SUPFAM" id="SSF56112">
    <property type="entry name" value="Protein kinase-like (PK-like)"/>
    <property type="match status" value="1"/>
</dbReference>
<evidence type="ECO:0000256" key="5">
    <source>
        <dbReference type="ARBA" id="ARBA00022490"/>
    </source>
</evidence>
<keyword evidence="5" id="KW-0963">Cytoplasm</keyword>
<dbReference type="InterPro" id="IPR017441">
    <property type="entry name" value="Protein_kinase_ATP_BS"/>
</dbReference>
<evidence type="ECO:0000256" key="23">
    <source>
        <dbReference type="SAM" id="MobiDB-lite"/>
    </source>
</evidence>
<evidence type="ECO:0000256" key="14">
    <source>
        <dbReference type="ARBA" id="ARBA00023175"/>
    </source>
</evidence>
<dbReference type="Gene3D" id="1.20.5.190">
    <property type="match status" value="1"/>
</dbReference>
<evidence type="ECO:0000256" key="4">
    <source>
        <dbReference type="ARBA" id="ARBA00012513"/>
    </source>
</evidence>
<dbReference type="GO" id="GO:0003779">
    <property type="term" value="F:actin binding"/>
    <property type="evidence" value="ECO:0007669"/>
    <property type="project" value="UniProtKB-KW"/>
</dbReference>
<keyword evidence="27" id="KW-1185">Reference proteome</keyword>
<evidence type="ECO:0000256" key="12">
    <source>
        <dbReference type="ARBA" id="ARBA00022840"/>
    </source>
</evidence>
<evidence type="ECO:0000259" key="24">
    <source>
        <dbReference type="PROSITE" id="PS50011"/>
    </source>
</evidence>
<proteinExistence type="inferred from homology"/>
<feature type="region of interest" description="Disordered" evidence="23">
    <location>
        <begin position="311"/>
        <end position="332"/>
    </location>
</feature>
<dbReference type="GO" id="GO:0030832">
    <property type="term" value="P:regulation of actin filament length"/>
    <property type="evidence" value="ECO:0007669"/>
    <property type="project" value="TreeGrafter"/>
</dbReference>
<dbReference type="PANTHER" id="PTHR46256:SF3">
    <property type="entry name" value="MYOSIN MOTOR DOMAIN-CONTAINING PROTEIN"/>
    <property type="match status" value="1"/>
</dbReference>
<evidence type="ECO:0000256" key="2">
    <source>
        <dbReference type="ARBA" id="ARBA00004316"/>
    </source>
</evidence>
<evidence type="ECO:0000256" key="20">
    <source>
        <dbReference type="ARBA" id="ARBA00048679"/>
    </source>
</evidence>
<dbReference type="InterPro" id="IPR052409">
    <property type="entry name" value="Myosin-III_kinase_activity"/>
</dbReference>
<dbReference type="InterPro" id="IPR001609">
    <property type="entry name" value="Myosin_head_motor_dom-like"/>
</dbReference>
<keyword evidence="9" id="KW-0677">Repeat</keyword>
<gene>
    <name evidence="26" type="ORF">QYM36_001749</name>
</gene>
<evidence type="ECO:0000256" key="15">
    <source>
        <dbReference type="ARBA" id="ARBA00023203"/>
    </source>
</evidence>
<keyword evidence="6" id="KW-0723">Serine/threonine-protein kinase</keyword>
<dbReference type="InterPro" id="IPR000048">
    <property type="entry name" value="IQ_motif_EF-hand-BS"/>
</dbReference>
<dbReference type="SMART" id="SM00015">
    <property type="entry name" value="IQ"/>
    <property type="match status" value="2"/>
</dbReference>
<dbReference type="Gene3D" id="6.20.240.20">
    <property type="match status" value="1"/>
</dbReference>
<dbReference type="PROSITE" id="PS00108">
    <property type="entry name" value="PROTEIN_KINASE_ST"/>
    <property type="match status" value="1"/>
</dbReference>
<organism evidence="26 27">
    <name type="scientific">Artemia franciscana</name>
    <name type="common">Brine shrimp</name>
    <name type="synonym">Artemia sanfranciscana</name>
    <dbReference type="NCBI Taxonomy" id="6661"/>
    <lineage>
        <taxon>Eukaryota</taxon>
        <taxon>Metazoa</taxon>
        <taxon>Ecdysozoa</taxon>
        <taxon>Arthropoda</taxon>
        <taxon>Crustacea</taxon>
        <taxon>Branchiopoda</taxon>
        <taxon>Anostraca</taxon>
        <taxon>Artemiidae</taxon>
        <taxon>Artemia</taxon>
    </lineage>
</organism>
<comment type="subcellular location">
    <subcellularLocation>
        <location evidence="2">Cell projection</location>
    </subcellularLocation>
    <subcellularLocation>
        <location evidence="1">Cytoplasm</location>
        <location evidence="1">Cytoskeleton</location>
    </subcellularLocation>
</comment>
<keyword evidence="16" id="KW-0206">Cytoskeleton</keyword>
<dbReference type="GO" id="GO:0005524">
    <property type="term" value="F:ATP binding"/>
    <property type="evidence" value="ECO:0007669"/>
    <property type="project" value="UniProtKB-UniRule"/>
</dbReference>
<name>A0AA88LAF2_ARTSF</name>
<feature type="compositionally biased region" description="Polar residues" evidence="23">
    <location>
        <begin position="1419"/>
        <end position="1430"/>
    </location>
</feature>
<keyword evidence="10 21" id="KW-0547">Nucleotide-binding</keyword>
<evidence type="ECO:0000256" key="22">
    <source>
        <dbReference type="PROSITE-ProRule" id="PRU10141"/>
    </source>
</evidence>
<feature type="region of interest" description="Actin-binding" evidence="21">
    <location>
        <begin position="937"/>
        <end position="959"/>
    </location>
</feature>
<evidence type="ECO:0000256" key="13">
    <source>
        <dbReference type="ARBA" id="ARBA00023123"/>
    </source>
</evidence>
<dbReference type="FunFam" id="1.10.510.10:FF:000421">
    <property type="entry name" value="Serine/threonine-protein kinase PAK 6"/>
    <property type="match status" value="1"/>
</dbReference>
<dbReference type="GO" id="GO:0042995">
    <property type="term" value="C:cell projection"/>
    <property type="evidence" value="ECO:0007669"/>
    <property type="project" value="UniProtKB-SubCell"/>
</dbReference>
<comment type="caution">
    <text evidence="26">The sequence shown here is derived from an EMBL/GenBank/DDBJ whole genome shotgun (WGS) entry which is preliminary data.</text>
</comment>
<evidence type="ECO:0000313" key="27">
    <source>
        <dbReference type="Proteomes" id="UP001187531"/>
    </source>
</evidence>
<dbReference type="Pfam" id="PF00069">
    <property type="entry name" value="Pkinase"/>
    <property type="match status" value="1"/>
</dbReference>
<evidence type="ECO:0000256" key="9">
    <source>
        <dbReference type="ARBA" id="ARBA00022737"/>
    </source>
</evidence>
<comment type="similarity">
    <text evidence="3">In the C-terminal section; belongs to the TRAFAC class myosin-kinesin ATPase superfamily. Myosin family.</text>
</comment>
<dbReference type="CDD" id="cd06608">
    <property type="entry name" value="STKc_myosinIII_N_like"/>
    <property type="match status" value="1"/>
</dbReference>
<keyword evidence="13 21" id="KW-0518">Myosin</keyword>
<accession>A0AA88LAF2</accession>
<evidence type="ECO:0000256" key="16">
    <source>
        <dbReference type="ARBA" id="ARBA00023212"/>
    </source>
</evidence>
<evidence type="ECO:0000256" key="10">
    <source>
        <dbReference type="ARBA" id="ARBA00022741"/>
    </source>
</evidence>
<dbReference type="PANTHER" id="PTHR46256">
    <property type="entry name" value="AGAP011099-PA"/>
    <property type="match status" value="1"/>
</dbReference>
<dbReference type="SUPFAM" id="SSF52540">
    <property type="entry name" value="P-loop containing nucleoside triphosphate hydrolases"/>
    <property type="match status" value="1"/>
</dbReference>
<evidence type="ECO:0000256" key="11">
    <source>
        <dbReference type="ARBA" id="ARBA00022777"/>
    </source>
</evidence>
<dbReference type="EC" id="2.7.11.1" evidence="4"/>
<feature type="domain" description="Myosin motor" evidence="25">
    <location>
        <begin position="340"/>
        <end position="1056"/>
    </location>
</feature>
<dbReference type="PROSITE" id="PS50096">
    <property type="entry name" value="IQ"/>
    <property type="match status" value="1"/>
</dbReference>
<reference evidence="26" key="1">
    <citation type="submission" date="2023-07" db="EMBL/GenBank/DDBJ databases">
        <title>Chromosome-level genome assembly of Artemia franciscana.</title>
        <authorList>
            <person name="Jo E."/>
        </authorList>
    </citation>
    <scope>NUCLEOTIDE SEQUENCE</scope>
    <source>
        <tissue evidence="26">Whole body</tissue>
    </source>
</reference>
<dbReference type="Gene3D" id="1.20.58.530">
    <property type="match status" value="1"/>
</dbReference>
<dbReference type="PRINTS" id="PR00193">
    <property type="entry name" value="MYOSINHEAVY"/>
</dbReference>
<evidence type="ECO:0000256" key="1">
    <source>
        <dbReference type="ARBA" id="ARBA00004245"/>
    </source>
</evidence>
<keyword evidence="11" id="KW-0418">Kinase</keyword>
<keyword evidence="17" id="KW-0966">Cell projection</keyword>
<dbReference type="GO" id="GO:0016459">
    <property type="term" value="C:myosin complex"/>
    <property type="evidence" value="ECO:0007669"/>
    <property type="project" value="UniProtKB-KW"/>
</dbReference>
<dbReference type="SMART" id="SM00242">
    <property type="entry name" value="MYSc"/>
    <property type="match status" value="1"/>
</dbReference>
<feature type="region of interest" description="Disordered" evidence="23">
    <location>
        <begin position="1392"/>
        <end position="1450"/>
    </location>
</feature>
<keyword evidence="8" id="KW-0808">Transferase</keyword>
<evidence type="ECO:0000256" key="8">
    <source>
        <dbReference type="ARBA" id="ARBA00022679"/>
    </source>
</evidence>